<feature type="transmembrane region" description="Helical" evidence="7">
    <location>
        <begin position="111"/>
        <end position="132"/>
    </location>
</feature>
<keyword evidence="10" id="KW-1185">Reference proteome</keyword>
<evidence type="ECO:0000313" key="10">
    <source>
        <dbReference type="Proteomes" id="UP000030755"/>
    </source>
</evidence>
<evidence type="ECO:0000313" key="8">
    <source>
        <dbReference type="EMBL" id="EPZ31301.1"/>
    </source>
</evidence>
<dbReference type="HOGENOM" id="CLU_060791_0_0_1"/>
<dbReference type="EMBL" id="ML004932">
    <property type="protein sequence ID" value="RKP21733.1"/>
    <property type="molecule type" value="Genomic_DNA"/>
</dbReference>
<dbReference type="GO" id="GO:0072546">
    <property type="term" value="C:EMC complex"/>
    <property type="evidence" value="ECO:0007669"/>
    <property type="project" value="EnsemblFungi"/>
</dbReference>
<reference evidence="9" key="3">
    <citation type="submission" date="2018-08" db="EMBL/GenBank/DDBJ databases">
        <title>Leveraging single-cell genomics to expand the Fungal Tree of Life.</title>
        <authorList>
            <consortium name="DOE Joint Genome Institute"/>
            <person name="Ahrendt S.R."/>
            <person name="Quandt C.A."/>
            <person name="Ciobanu D."/>
            <person name="Clum A."/>
            <person name="Salamov A."/>
            <person name="Andreopoulos B."/>
            <person name="Cheng J.-F."/>
            <person name="Woyke T."/>
            <person name="Pelin A."/>
            <person name="Henrissat B."/>
            <person name="Reynolds N."/>
            <person name="Benny G.L."/>
            <person name="Smith M.E."/>
            <person name="James T.Y."/>
            <person name="Grigoriev I.V."/>
        </authorList>
    </citation>
    <scope>NUCLEOTIDE SEQUENCE</scope>
    <source>
        <strain evidence="9">CSF55</strain>
    </source>
</reference>
<dbReference type="PANTHER" id="PTHR13116">
    <property type="entry name" value="ER MEMBRANE PROTEIN COMPLEX SUBUNIT 3"/>
    <property type="match status" value="1"/>
</dbReference>
<protein>
    <recommendedName>
        <fullName evidence="3">ER membrane protein complex subunit 3</fullName>
    </recommendedName>
</protein>
<evidence type="ECO:0000313" key="11">
    <source>
        <dbReference type="Proteomes" id="UP000281549"/>
    </source>
</evidence>
<dbReference type="InterPro" id="IPR002809">
    <property type="entry name" value="EMC3/TMCO1"/>
</dbReference>
<dbReference type="GO" id="GO:0015914">
    <property type="term" value="P:phospholipid transport"/>
    <property type="evidence" value="ECO:0007669"/>
    <property type="project" value="EnsemblFungi"/>
</dbReference>
<evidence type="ECO:0000313" key="9">
    <source>
        <dbReference type="EMBL" id="RKP21733.1"/>
    </source>
</evidence>
<dbReference type="EMBL" id="KE561265">
    <property type="protein sequence ID" value="EPZ31301.1"/>
    <property type="molecule type" value="Genomic_DNA"/>
</dbReference>
<dbReference type="GO" id="GO:0032977">
    <property type="term" value="F:membrane insertase activity"/>
    <property type="evidence" value="ECO:0007669"/>
    <property type="project" value="EnsemblFungi"/>
</dbReference>
<dbReference type="OrthoDB" id="6745403at2759"/>
<feature type="transmembrane region" description="Helical" evidence="7">
    <location>
        <begin position="12"/>
        <end position="29"/>
    </location>
</feature>
<keyword evidence="5 7" id="KW-1133">Transmembrane helix</keyword>
<dbReference type="Pfam" id="PF01956">
    <property type="entry name" value="EMC3_TMCO1"/>
    <property type="match status" value="1"/>
</dbReference>
<reference evidence="8 10" key="1">
    <citation type="journal article" date="2013" name="Curr. Biol.">
        <title>Shared signatures of parasitism and phylogenomics unite Cryptomycota and microsporidia.</title>
        <authorList>
            <person name="James T.Y."/>
            <person name="Pelin A."/>
            <person name="Bonen L."/>
            <person name="Ahrendt S."/>
            <person name="Sain D."/>
            <person name="Corradi N."/>
            <person name="Stajich J.E."/>
        </authorList>
    </citation>
    <scope>NUCLEOTIDE SEQUENCE [LARGE SCALE GENOMIC DNA]</scope>
    <source>
        <strain evidence="8 10">CSF55</strain>
        <strain evidence="8 10">CSF55</strain>
    </source>
</reference>
<evidence type="ECO:0000256" key="4">
    <source>
        <dbReference type="ARBA" id="ARBA00022692"/>
    </source>
</evidence>
<evidence type="ECO:0000256" key="3">
    <source>
        <dbReference type="ARBA" id="ARBA00020822"/>
    </source>
</evidence>
<gene>
    <name evidence="8" type="ORF">O9G_000946</name>
    <name evidence="9" type="ORF">ROZALSC1DRAFT_26875</name>
</gene>
<evidence type="ECO:0000256" key="1">
    <source>
        <dbReference type="ARBA" id="ARBA00004141"/>
    </source>
</evidence>
<dbReference type="GO" id="GO:0051087">
    <property type="term" value="F:protein-folding chaperone binding"/>
    <property type="evidence" value="ECO:0007669"/>
    <property type="project" value="EnsemblFungi"/>
</dbReference>
<accession>A0A075ARE8</accession>
<keyword evidence="6 7" id="KW-0472">Membrane</keyword>
<dbReference type="GO" id="GO:0006644">
    <property type="term" value="P:phospholipid metabolic process"/>
    <property type="evidence" value="ECO:0007669"/>
    <property type="project" value="EnsemblFungi"/>
</dbReference>
<reference evidence="11" key="2">
    <citation type="journal article" date="2018" name="Nat. Microbiol.">
        <title>Leveraging single-cell genomics to expand the fungal tree of life.</title>
        <authorList>
            <person name="Ahrendt S.R."/>
            <person name="Quandt C.A."/>
            <person name="Ciobanu D."/>
            <person name="Clum A."/>
            <person name="Salamov A."/>
            <person name="Andreopoulos B."/>
            <person name="Cheng J.F."/>
            <person name="Woyke T."/>
            <person name="Pelin A."/>
            <person name="Henrissat B."/>
            <person name="Reynolds N.K."/>
            <person name="Benny G.L."/>
            <person name="Smith M.E."/>
            <person name="James T.Y."/>
            <person name="Grigoriev I.V."/>
        </authorList>
    </citation>
    <scope>NUCLEOTIDE SEQUENCE [LARGE SCALE GENOMIC DNA]</scope>
    <source>
        <strain evidence="11">CSF55</strain>
    </source>
</reference>
<dbReference type="PANTHER" id="PTHR13116:SF5">
    <property type="entry name" value="ER MEMBRANE PROTEIN COMPLEX SUBUNIT 3"/>
    <property type="match status" value="1"/>
</dbReference>
<evidence type="ECO:0000256" key="2">
    <source>
        <dbReference type="ARBA" id="ARBA00005376"/>
    </source>
</evidence>
<dbReference type="STRING" id="988480.A0A075ARE8"/>
<dbReference type="GO" id="GO:0045050">
    <property type="term" value="P:protein insertion into ER membrane by stop-transfer membrane-anchor sequence"/>
    <property type="evidence" value="ECO:0007669"/>
    <property type="project" value="EnsemblFungi"/>
</dbReference>
<sequence length="226" mass="25785">MKLDDDLRNWVLIPITIFVFLIEIITFYVQDLLKTEATNTKESIIQLNALQRCKNLRMNGVILPPDSLLKIADKMIKDIKDGKYGTLEQQAPNLGDPDQMQNMTEMMQKNMLTMIPQTLIMGAIHMLFSGFVTGNTVKLPFSLPLQFKSMLQRGIETREMDVKWVSSLSWYFLNIFGLKSEAPDTLAGMVPQTNPMTVKTEMPKLLKAELESLELIDASDWILNKL</sequence>
<dbReference type="AlphaFoldDB" id="A0A075ARE8"/>
<dbReference type="SMART" id="SM01415">
    <property type="entry name" value="DUF106"/>
    <property type="match status" value="1"/>
</dbReference>
<dbReference type="GO" id="GO:0034975">
    <property type="term" value="P:protein folding in endoplasmic reticulum"/>
    <property type="evidence" value="ECO:0007669"/>
    <property type="project" value="TreeGrafter"/>
</dbReference>
<dbReference type="InterPro" id="IPR008568">
    <property type="entry name" value="EMC3"/>
</dbReference>
<organism evidence="8 10">
    <name type="scientific">Rozella allomycis (strain CSF55)</name>
    <dbReference type="NCBI Taxonomy" id="988480"/>
    <lineage>
        <taxon>Eukaryota</taxon>
        <taxon>Fungi</taxon>
        <taxon>Fungi incertae sedis</taxon>
        <taxon>Cryptomycota</taxon>
        <taxon>Cryptomycota incertae sedis</taxon>
        <taxon>Rozella</taxon>
    </lineage>
</organism>
<evidence type="ECO:0000256" key="5">
    <source>
        <dbReference type="ARBA" id="ARBA00022989"/>
    </source>
</evidence>
<comment type="subcellular location">
    <subcellularLocation>
        <location evidence="1">Membrane</location>
        <topology evidence="1">Multi-pass membrane protein</topology>
    </subcellularLocation>
</comment>
<evidence type="ECO:0000256" key="7">
    <source>
        <dbReference type="SAM" id="Phobius"/>
    </source>
</evidence>
<keyword evidence="4 7" id="KW-0812">Transmembrane</keyword>
<comment type="similarity">
    <text evidence="2">Belongs to the EMC3 family.</text>
</comment>
<dbReference type="Proteomes" id="UP000281549">
    <property type="component" value="Unassembled WGS sequence"/>
</dbReference>
<evidence type="ECO:0000256" key="6">
    <source>
        <dbReference type="ARBA" id="ARBA00023136"/>
    </source>
</evidence>
<dbReference type="Proteomes" id="UP000030755">
    <property type="component" value="Unassembled WGS sequence"/>
</dbReference>
<proteinExistence type="inferred from homology"/>
<name>A0A075ARE8_ROZAC</name>